<gene>
    <name evidence="1" type="ORF">P5673_022075</name>
</gene>
<organism evidence="1 2">
    <name type="scientific">Acropora cervicornis</name>
    <name type="common">Staghorn coral</name>
    <dbReference type="NCBI Taxonomy" id="6130"/>
    <lineage>
        <taxon>Eukaryota</taxon>
        <taxon>Metazoa</taxon>
        <taxon>Cnidaria</taxon>
        <taxon>Anthozoa</taxon>
        <taxon>Hexacorallia</taxon>
        <taxon>Scleractinia</taxon>
        <taxon>Astrocoeniina</taxon>
        <taxon>Acroporidae</taxon>
        <taxon>Acropora</taxon>
    </lineage>
</organism>
<accession>A0AAD9Q7B2</accession>
<evidence type="ECO:0000313" key="1">
    <source>
        <dbReference type="EMBL" id="KAK2556062.1"/>
    </source>
</evidence>
<dbReference type="EMBL" id="JARQWQ010000058">
    <property type="protein sequence ID" value="KAK2556062.1"/>
    <property type="molecule type" value="Genomic_DNA"/>
</dbReference>
<evidence type="ECO:0008006" key="3">
    <source>
        <dbReference type="Google" id="ProtNLM"/>
    </source>
</evidence>
<sequence>MSRSTTSKNGSLSGSFQALLEFRIDSSDQTLQHHMETAPIQAIQNQMITTCYDGAGSMSGYLNRASSLIRVEHDKAIVFTA</sequence>
<dbReference type="AlphaFoldDB" id="A0AAD9Q7B2"/>
<proteinExistence type="predicted"/>
<comment type="caution">
    <text evidence="1">The sequence shown here is derived from an EMBL/GenBank/DDBJ whole genome shotgun (WGS) entry which is preliminary data.</text>
</comment>
<name>A0AAD9Q7B2_ACRCE</name>
<evidence type="ECO:0000313" key="2">
    <source>
        <dbReference type="Proteomes" id="UP001249851"/>
    </source>
</evidence>
<reference evidence="1" key="1">
    <citation type="journal article" date="2023" name="G3 (Bethesda)">
        <title>Whole genome assembly and annotation of the endangered Caribbean coral Acropora cervicornis.</title>
        <authorList>
            <person name="Selwyn J.D."/>
            <person name="Vollmer S.V."/>
        </authorList>
    </citation>
    <scope>NUCLEOTIDE SEQUENCE</scope>
    <source>
        <strain evidence="1">K2</strain>
    </source>
</reference>
<protein>
    <recommendedName>
        <fullName evidence="3">DUF4371 domain-containing protein</fullName>
    </recommendedName>
</protein>
<dbReference type="Proteomes" id="UP001249851">
    <property type="component" value="Unassembled WGS sequence"/>
</dbReference>
<keyword evidence="2" id="KW-1185">Reference proteome</keyword>
<reference evidence="1" key="2">
    <citation type="journal article" date="2023" name="Science">
        <title>Genomic signatures of disease resistance in endangered staghorn corals.</title>
        <authorList>
            <person name="Vollmer S.V."/>
            <person name="Selwyn J.D."/>
            <person name="Despard B.A."/>
            <person name="Roesel C.L."/>
        </authorList>
    </citation>
    <scope>NUCLEOTIDE SEQUENCE</scope>
    <source>
        <strain evidence="1">K2</strain>
    </source>
</reference>